<proteinExistence type="predicted"/>
<organism evidence="1 2">
    <name type="scientific">Rhizobium fredii</name>
    <name type="common">Sinorhizobium fredii</name>
    <dbReference type="NCBI Taxonomy" id="380"/>
    <lineage>
        <taxon>Bacteria</taxon>
        <taxon>Pseudomonadati</taxon>
        <taxon>Pseudomonadota</taxon>
        <taxon>Alphaproteobacteria</taxon>
        <taxon>Hyphomicrobiales</taxon>
        <taxon>Rhizobiaceae</taxon>
        <taxon>Sinorhizobium/Ensifer group</taxon>
        <taxon>Sinorhizobium</taxon>
    </lineage>
</organism>
<dbReference type="AlphaFoldDB" id="A0A2L0HGR7"/>
<keyword evidence="1" id="KW-0614">Plasmid</keyword>
<dbReference type="Pfam" id="PF00106">
    <property type="entry name" value="adh_short"/>
    <property type="match status" value="1"/>
</dbReference>
<geneLocation type="plasmid" evidence="2">
    <name>psfrenxt3c</name>
</geneLocation>
<dbReference type="Gene3D" id="3.40.50.720">
    <property type="entry name" value="NAD(P)-binding Rossmann-like Domain"/>
    <property type="match status" value="1"/>
</dbReference>
<dbReference type="SUPFAM" id="SSF51735">
    <property type="entry name" value="NAD(P)-binding Rossmann-fold domains"/>
    <property type="match status" value="1"/>
</dbReference>
<name>A0A2L0HGR7_RHIFR</name>
<evidence type="ECO:0000313" key="2">
    <source>
        <dbReference type="Proteomes" id="UP000239340"/>
    </source>
</evidence>
<dbReference type="Proteomes" id="UP000239340">
    <property type="component" value="Plasmid pSfreNXT3c"/>
</dbReference>
<evidence type="ECO:0000313" key="1">
    <source>
        <dbReference type="EMBL" id="AUX79939.1"/>
    </source>
</evidence>
<dbReference type="InterPro" id="IPR002347">
    <property type="entry name" value="SDR_fam"/>
</dbReference>
<accession>A0A2L0HGR7</accession>
<reference evidence="1 2" key="1">
    <citation type="submission" date="2017-10" db="EMBL/GenBank/DDBJ databases">
        <title>Analysis of the genome sequences of Rhizobium populations associated to common bean (phaseolus vulgaris).</title>
        <authorList>
            <person name="Bustos P."/>
            <person name="Santamaria R.I."/>
            <person name="Miranda-Sanchez F."/>
            <person name="Perez-Carrascal O."/>
            <person name="Juarez S."/>
            <person name="Lozano L."/>
            <person name="Martinez-Flores I."/>
            <person name="Vinuesa P."/>
            <person name="Martinez-Romero E."/>
            <person name="Cevallos M.A."/>
            <person name="Romero D."/>
            <person name="Davila G."/>
            <person name="Gonzalez V."/>
        </authorList>
    </citation>
    <scope>NUCLEOTIDE SEQUENCE [LARGE SCALE GENOMIC DNA]</scope>
    <source>
        <strain evidence="1 2">NXT3</strain>
        <plasmid evidence="2">Plasmid psfrenxt3c</plasmid>
    </source>
</reference>
<dbReference type="RefSeq" id="WP_272939874.1">
    <property type="nucleotide sequence ID" value="NZ_CP024310.1"/>
</dbReference>
<sequence>MALASAGTDVIGLGSQEMPETRSKVEALGLRFEEVVYDLRNPRGISEMFASLVEGGRTVDILINNAGQIRGPTSPNSPKRTGTTF</sequence>
<dbReference type="InterPro" id="IPR036291">
    <property type="entry name" value="NAD(P)-bd_dom_sf"/>
</dbReference>
<gene>
    <name evidence="1" type="ORF">NXT3_PC00778</name>
</gene>
<protein>
    <submittedName>
        <fullName evidence="1">NAD(P)-binding domain-containing protein</fullName>
    </submittedName>
</protein>
<dbReference type="EMBL" id="CP024310">
    <property type="protein sequence ID" value="AUX79939.1"/>
    <property type="molecule type" value="Genomic_DNA"/>
</dbReference>